<dbReference type="PANTHER" id="PTHR33515:SF1">
    <property type="entry name" value="RIBOSOME-BINDING FACTOR A, CHLOROPLASTIC-RELATED"/>
    <property type="match status" value="1"/>
</dbReference>
<organism evidence="3 4">
    <name type="scientific">Spirochaeta africana (strain ATCC 700263 / DSM 8902 / Z-7692)</name>
    <dbReference type="NCBI Taxonomy" id="889378"/>
    <lineage>
        <taxon>Bacteria</taxon>
        <taxon>Pseudomonadati</taxon>
        <taxon>Spirochaetota</taxon>
        <taxon>Spirochaetia</taxon>
        <taxon>Spirochaetales</taxon>
        <taxon>Spirochaetaceae</taxon>
        <taxon>Spirochaeta</taxon>
    </lineage>
</organism>
<comment type="subunit">
    <text evidence="2">Monomer. Binds 30S ribosomal subunits, but not 50S ribosomal subunits or 70S ribosomes.</text>
</comment>
<dbReference type="HOGENOM" id="CLU_089475_6_3_12"/>
<keyword evidence="4" id="KW-1185">Reference proteome</keyword>
<evidence type="ECO:0000313" key="3">
    <source>
        <dbReference type="EMBL" id="AFG37598.1"/>
    </source>
</evidence>
<dbReference type="RefSeq" id="WP_014455581.1">
    <property type="nucleotide sequence ID" value="NC_017098.1"/>
</dbReference>
<evidence type="ECO:0000313" key="4">
    <source>
        <dbReference type="Proteomes" id="UP000007383"/>
    </source>
</evidence>
<dbReference type="NCBIfam" id="TIGR00082">
    <property type="entry name" value="rbfA"/>
    <property type="match status" value="1"/>
</dbReference>
<dbReference type="Proteomes" id="UP000007383">
    <property type="component" value="Chromosome"/>
</dbReference>
<comment type="subcellular location">
    <subcellularLocation>
        <location evidence="2">Cytoplasm</location>
    </subcellularLocation>
</comment>
<protein>
    <recommendedName>
        <fullName evidence="2">Ribosome-binding factor A</fullName>
    </recommendedName>
</protein>
<dbReference type="InterPro" id="IPR015946">
    <property type="entry name" value="KH_dom-like_a/b"/>
</dbReference>
<gene>
    <name evidence="2" type="primary">rbfA</name>
    <name evidence="3" type="ordered locus">Spiaf_1539</name>
</gene>
<dbReference type="GO" id="GO:0043024">
    <property type="term" value="F:ribosomal small subunit binding"/>
    <property type="evidence" value="ECO:0007669"/>
    <property type="project" value="TreeGrafter"/>
</dbReference>
<dbReference type="PANTHER" id="PTHR33515">
    <property type="entry name" value="RIBOSOME-BINDING FACTOR A, CHLOROPLASTIC-RELATED"/>
    <property type="match status" value="1"/>
</dbReference>
<dbReference type="SUPFAM" id="SSF89919">
    <property type="entry name" value="Ribosome-binding factor A, RbfA"/>
    <property type="match status" value="1"/>
</dbReference>
<name>H9UJA5_SPIAZ</name>
<evidence type="ECO:0000256" key="2">
    <source>
        <dbReference type="HAMAP-Rule" id="MF_00003"/>
    </source>
</evidence>
<proteinExistence type="inferred from homology"/>
<dbReference type="eggNOG" id="COG0858">
    <property type="taxonomic scope" value="Bacteria"/>
</dbReference>
<dbReference type="OrthoDB" id="370444at2"/>
<dbReference type="Gene3D" id="3.30.300.20">
    <property type="match status" value="1"/>
</dbReference>
<dbReference type="AlphaFoldDB" id="H9UJA5"/>
<dbReference type="GO" id="GO:0030490">
    <property type="term" value="P:maturation of SSU-rRNA"/>
    <property type="evidence" value="ECO:0007669"/>
    <property type="project" value="UniProtKB-UniRule"/>
</dbReference>
<dbReference type="KEGG" id="sfc:Spiaf_1539"/>
<dbReference type="InterPro" id="IPR000238">
    <property type="entry name" value="RbfA"/>
</dbReference>
<dbReference type="STRING" id="889378.Spiaf_1539"/>
<reference evidence="4" key="1">
    <citation type="journal article" date="2013" name="Stand. Genomic Sci.">
        <title>Complete genome sequence of the halophilic bacterium Spirochaeta africana type strain (Z-7692(T)) from the alkaline Lake Magadi in the East African Rift.</title>
        <authorList>
            <person name="Liolos K."/>
            <person name="Abt B."/>
            <person name="Scheuner C."/>
            <person name="Teshima H."/>
            <person name="Held B."/>
            <person name="Lapidus A."/>
            <person name="Nolan M."/>
            <person name="Lucas S."/>
            <person name="Deshpande S."/>
            <person name="Cheng J.F."/>
            <person name="Tapia R."/>
            <person name="Goodwin L.A."/>
            <person name="Pitluck S."/>
            <person name="Pagani I."/>
            <person name="Ivanova N."/>
            <person name="Mavromatis K."/>
            <person name="Mikhailova N."/>
            <person name="Huntemann M."/>
            <person name="Pati A."/>
            <person name="Chen A."/>
            <person name="Palaniappan K."/>
            <person name="Land M."/>
            <person name="Rohde M."/>
            <person name="Tindall B.J."/>
            <person name="Detter J.C."/>
            <person name="Goker M."/>
            <person name="Bristow J."/>
            <person name="Eisen J.A."/>
            <person name="Markowitz V."/>
            <person name="Hugenholtz P."/>
            <person name="Woyke T."/>
            <person name="Klenk H.P."/>
            <person name="Kyrpides N.C."/>
        </authorList>
    </citation>
    <scope>NUCLEOTIDE SEQUENCE</scope>
    <source>
        <strain evidence="4">ATCC 700263 / DSM 8902 / Z-7692</strain>
    </source>
</reference>
<dbReference type="PATRIC" id="fig|889378.3.peg.1530"/>
<sequence>MHRQERIQHQIAETIGELIVGRQIKDPRVNPLASVSRVIVARDFSRARIFISGYMDDKALERSVAGLNSAAGFIQGRLGKVLNTRQTPRVLFVADTSIAEGFDIIQKLSDT</sequence>
<dbReference type="EMBL" id="CP003282">
    <property type="protein sequence ID" value="AFG37598.1"/>
    <property type="molecule type" value="Genomic_DNA"/>
</dbReference>
<comment type="similarity">
    <text evidence="2">Belongs to the RbfA family.</text>
</comment>
<evidence type="ECO:0000256" key="1">
    <source>
        <dbReference type="ARBA" id="ARBA00022517"/>
    </source>
</evidence>
<keyword evidence="1 2" id="KW-0690">Ribosome biogenesis</keyword>
<comment type="function">
    <text evidence="2">One of several proteins that assist in the late maturation steps of the functional core of the 30S ribosomal subunit. Associates with free 30S ribosomal subunits (but not with 30S subunits that are part of 70S ribosomes or polysomes). Required for efficient processing of 16S rRNA. May interact with the 5'-terminal helix region of 16S rRNA.</text>
</comment>
<dbReference type="GO" id="GO:0005829">
    <property type="term" value="C:cytosol"/>
    <property type="evidence" value="ECO:0007669"/>
    <property type="project" value="TreeGrafter"/>
</dbReference>
<dbReference type="InterPro" id="IPR023799">
    <property type="entry name" value="RbfA_dom_sf"/>
</dbReference>
<keyword evidence="2" id="KW-0963">Cytoplasm</keyword>
<dbReference type="Pfam" id="PF02033">
    <property type="entry name" value="RBFA"/>
    <property type="match status" value="1"/>
</dbReference>
<accession>H9UJA5</accession>
<dbReference type="HAMAP" id="MF_00003">
    <property type="entry name" value="RbfA"/>
    <property type="match status" value="1"/>
</dbReference>